<name>A0ABM1TER7_LIMPO</name>
<feature type="compositionally biased region" description="Polar residues" evidence="8">
    <location>
        <begin position="430"/>
        <end position="447"/>
    </location>
</feature>
<keyword evidence="7" id="KW-0472">Membrane</keyword>
<dbReference type="PANTHER" id="PTHR15352:SF1">
    <property type="entry name" value="KASH5-LIKE COILED-COIL DOMAIN-CONTAINING PROTEIN"/>
    <property type="match status" value="1"/>
</dbReference>
<evidence type="ECO:0000256" key="3">
    <source>
        <dbReference type="ARBA" id="ARBA00022490"/>
    </source>
</evidence>
<organism evidence="9 10">
    <name type="scientific">Limulus polyphemus</name>
    <name type="common">Atlantic horseshoe crab</name>
    <dbReference type="NCBI Taxonomy" id="6850"/>
    <lineage>
        <taxon>Eukaryota</taxon>
        <taxon>Metazoa</taxon>
        <taxon>Ecdysozoa</taxon>
        <taxon>Arthropoda</taxon>
        <taxon>Chelicerata</taxon>
        <taxon>Merostomata</taxon>
        <taxon>Xiphosura</taxon>
        <taxon>Limulidae</taxon>
        <taxon>Limulus</taxon>
    </lineage>
</organism>
<feature type="region of interest" description="Disordered" evidence="8">
    <location>
        <begin position="417"/>
        <end position="456"/>
    </location>
</feature>
<evidence type="ECO:0000256" key="7">
    <source>
        <dbReference type="ARBA" id="ARBA00023136"/>
    </source>
</evidence>
<keyword evidence="9" id="KW-1185">Reference proteome</keyword>
<evidence type="ECO:0000313" key="9">
    <source>
        <dbReference type="Proteomes" id="UP000694941"/>
    </source>
</evidence>
<sequence length="456" mass="51379">MTYENKPRKRELSLTSKRKSLMPDLMEASEPESIPGGSGESTENEDTHQLNKDGILTSINDPVFPSFPDKLLRKLGLQGNTPFSSGQLSEKEIENKFSKLSLGFRTDKLTLNQRIELQQRQRDTAEKSVENEAKTLKEYLNVLNQQSTTHQMRKLISKVQQQLEIVQQTCARVSSCAELYGAVQQEERMNRAFEVMVSYVENLKRIYEKDHQELEDTRRLLIENRMLPSNNETGGEEQGMPRLPRSMSISAIGKAEYRGRLFSTAGISTIGLGTTTTTNSNLSSKASSHLTLSSSATPSPKYLRSRRSSLPTSGLGLVVGRPSIVTSTLNNQGTYPENIAEQEPECVVQEEKEQGDKGSLKSDSSRKLQDSTEESNMDNHLTTTSYTESVGYDPEMRRHELRSLANCENREEVLLEQNYQGFAEDEDNTDQGSEMGENTENNLNIRENWTVRDSKL</sequence>
<feature type="compositionally biased region" description="Basic and acidic residues" evidence="8">
    <location>
        <begin position="349"/>
        <end position="370"/>
    </location>
</feature>
<feature type="compositionally biased region" description="Low complexity" evidence="8">
    <location>
        <begin position="277"/>
        <end position="301"/>
    </location>
</feature>
<keyword evidence="6" id="KW-0175">Coiled coil</keyword>
<protein>
    <submittedName>
        <fullName evidence="10">Protein MRVI1-like isoform X1</fullName>
    </submittedName>
</protein>
<gene>
    <name evidence="10" type="primary">LOC106470100</name>
</gene>
<comment type="subcellular location">
    <subcellularLocation>
        <location evidence="2">Cytoplasm</location>
    </subcellularLocation>
    <subcellularLocation>
        <location evidence="1">Membrane</location>
        <topology evidence="1">Single-pass membrane protein</topology>
    </subcellularLocation>
</comment>
<accession>A0ABM1TER7</accession>
<feature type="compositionally biased region" description="Polar residues" evidence="8">
    <location>
        <begin position="378"/>
        <end position="388"/>
    </location>
</feature>
<feature type="region of interest" description="Disordered" evidence="8">
    <location>
        <begin position="277"/>
        <end position="389"/>
    </location>
</feature>
<evidence type="ECO:0000256" key="2">
    <source>
        <dbReference type="ARBA" id="ARBA00004496"/>
    </source>
</evidence>
<evidence type="ECO:0000313" key="10">
    <source>
        <dbReference type="RefSeq" id="XP_022254373.1"/>
    </source>
</evidence>
<keyword evidence="4" id="KW-0812">Transmembrane</keyword>
<reference evidence="10" key="1">
    <citation type="submission" date="2025-08" db="UniProtKB">
        <authorList>
            <consortium name="RefSeq"/>
        </authorList>
    </citation>
    <scope>IDENTIFICATION</scope>
    <source>
        <tissue evidence="10">Muscle</tissue>
    </source>
</reference>
<proteinExistence type="predicted"/>
<feature type="compositionally biased region" description="Polar residues" evidence="8">
    <location>
        <begin position="324"/>
        <end position="335"/>
    </location>
</feature>
<dbReference type="RefSeq" id="XP_022254373.1">
    <property type="nucleotide sequence ID" value="XM_022398665.1"/>
</dbReference>
<evidence type="ECO:0000256" key="5">
    <source>
        <dbReference type="ARBA" id="ARBA00022989"/>
    </source>
</evidence>
<dbReference type="Pfam" id="PF05781">
    <property type="entry name" value="MRVI1"/>
    <property type="match status" value="1"/>
</dbReference>
<evidence type="ECO:0000256" key="4">
    <source>
        <dbReference type="ARBA" id="ARBA00022692"/>
    </source>
</evidence>
<keyword evidence="3" id="KW-0963">Cytoplasm</keyword>
<keyword evidence="5" id="KW-1133">Transmembrane helix</keyword>
<evidence type="ECO:0000256" key="1">
    <source>
        <dbReference type="ARBA" id="ARBA00004167"/>
    </source>
</evidence>
<dbReference type="GeneID" id="106470100"/>
<evidence type="ECO:0000256" key="6">
    <source>
        <dbReference type="ARBA" id="ARBA00023054"/>
    </source>
</evidence>
<dbReference type="Proteomes" id="UP000694941">
    <property type="component" value="Unplaced"/>
</dbReference>
<feature type="region of interest" description="Disordered" evidence="8">
    <location>
        <begin position="1"/>
        <end position="47"/>
    </location>
</feature>
<dbReference type="InterPro" id="IPR008677">
    <property type="entry name" value="MRVI1"/>
</dbReference>
<evidence type="ECO:0000256" key="8">
    <source>
        <dbReference type="SAM" id="MobiDB-lite"/>
    </source>
</evidence>
<dbReference type="PANTHER" id="PTHR15352">
    <property type="entry name" value="LYMPHOID-RESTRICTED MEMBRANE PROTEIN, JAW1"/>
    <property type="match status" value="1"/>
</dbReference>